<sequence length="354" mass="36957">MDLTINEDDTVDGTMITGVSSEFMSMAEMYDDPAAGDMSDLEDLTEFNPDDYPDGASAVPYDDGTYQGQEVTFNGVPLSEFQGSTDGDLSIERQGDEYVVSGQLDMSDVDTSELDELEGMEDLPPGMFDGMLDFDMRISITFPGEVLDHNGELSGTTVTWVPEMGQANEVFARAQSSGGAVPGDDTDDQEGDAAEDTASDTEQDEQADPVAEDDTTAVAGSDDDGFPAWLWVVIGVGAALLIGLLFFALARRNSSAAQPAAAGAYPQQGYGQQPPAPGYGQEPPAPGYGQQPPAPPGYGQQPPAPGYGQQPPTQGYGQQPPAPGYGQQPPAAPPPGDQPQPPTAPLAGGPPPQQ</sequence>
<keyword evidence="2" id="KW-0812">Transmembrane</keyword>
<feature type="domain" description="LppM" evidence="3">
    <location>
        <begin position="1"/>
        <end position="175"/>
    </location>
</feature>
<feature type="compositionally biased region" description="Low complexity" evidence="1">
    <location>
        <begin position="264"/>
        <end position="329"/>
    </location>
</feature>
<reference evidence="4 5" key="1">
    <citation type="submission" date="2020-02" db="EMBL/GenBank/DDBJ databases">
        <authorList>
            <person name="Li X.-J."/>
            <person name="Han X.-M."/>
        </authorList>
    </citation>
    <scope>NUCLEOTIDE SEQUENCE [LARGE SCALE GENOMIC DNA]</scope>
    <source>
        <strain evidence="4 5">CCTCC AB 2017055</strain>
    </source>
</reference>
<keyword evidence="2" id="KW-1133">Transmembrane helix</keyword>
<name>A0A6L9S7X1_9ACTN</name>
<dbReference type="Pfam" id="PF21946">
    <property type="entry name" value="LppM"/>
    <property type="match status" value="1"/>
</dbReference>
<evidence type="ECO:0000259" key="3">
    <source>
        <dbReference type="Pfam" id="PF21946"/>
    </source>
</evidence>
<dbReference type="InterPro" id="IPR053807">
    <property type="entry name" value="LppM"/>
</dbReference>
<comment type="caution">
    <text evidence="4">The sequence shown here is derived from an EMBL/GenBank/DDBJ whole genome shotgun (WGS) entry which is preliminary data.</text>
</comment>
<proteinExistence type="predicted"/>
<keyword evidence="2" id="KW-0472">Membrane</keyword>
<evidence type="ECO:0000313" key="4">
    <source>
        <dbReference type="EMBL" id="NEE01137.1"/>
    </source>
</evidence>
<feature type="compositionally biased region" description="Acidic residues" evidence="1">
    <location>
        <begin position="184"/>
        <end position="222"/>
    </location>
</feature>
<keyword evidence="5" id="KW-1185">Reference proteome</keyword>
<feature type="region of interest" description="Disordered" evidence="1">
    <location>
        <begin position="175"/>
        <end position="222"/>
    </location>
</feature>
<dbReference type="Proteomes" id="UP000475214">
    <property type="component" value="Unassembled WGS sequence"/>
</dbReference>
<feature type="transmembrane region" description="Helical" evidence="2">
    <location>
        <begin position="228"/>
        <end position="249"/>
    </location>
</feature>
<evidence type="ECO:0000313" key="5">
    <source>
        <dbReference type="Proteomes" id="UP000475214"/>
    </source>
</evidence>
<dbReference type="RefSeq" id="WP_163738007.1">
    <property type="nucleotide sequence ID" value="NZ_JAAGOA010000008.1"/>
</dbReference>
<evidence type="ECO:0000256" key="2">
    <source>
        <dbReference type="SAM" id="Phobius"/>
    </source>
</evidence>
<dbReference type="EMBL" id="JAAGOA010000008">
    <property type="protein sequence ID" value="NEE01137.1"/>
    <property type="molecule type" value="Genomic_DNA"/>
</dbReference>
<feature type="region of interest" description="Disordered" evidence="1">
    <location>
        <begin position="264"/>
        <end position="354"/>
    </location>
</feature>
<accession>A0A6L9S7X1</accession>
<protein>
    <recommendedName>
        <fullName evidence="3">LppM domain-containing protein</fullName>
    </recommendedName>
</protein>
<feature type="compositionally biased region" description="Pro residues" evidence="1">
    <location>
        <begin position="330"/>
        <end position="354"/>
    </location>
</feature>
<gene>
    <name evidence="4" type="ORF">G1H10_13265</name>
</gene>
<evidence type="ECO:0000256" key="1">
    <source>
        <dbReference type="SAM" id="MobiDB-lite"/>
    </source>
</evidence>
<dbReference type="AlphaFoldDB" id="A0A6L9S7X1"/>
<organism evidence="4 5">
    <name type="scientific">Phytoactinopolyspora halotolerans</name>
    <dbReference type="NCBI Taxonomy" id="1981512"/>
    <lineage>
        <taxon>Bacteria</taxon>
        <taxon>Bacillati</taxon>
        <taxon>Actinomycetota</taxon>
        <taxon>Actinomycetes</taxon>
        <taxon>Jiangellales</taxon>
        <taxon>Jiangellaceae</taxon>
        <taxon>Phytoactinopolyspora</taxon>
    </lineage>
</organism>